<reference evidence="14 15" key="1">
    <citation type="submission" date="2013-03" db="EMBL/GenBank/DDBJ databases">
        <authorList>
            <person name="Warren W."/>
            <person name="Wilson R.K."/>
        </authorList>
    </citation>
    <scope>NUCLEOTIDE SEQUENCE</scope>
</reference>
<evidence type="ECO:0000256" key="10">
    <source>
        <dbReference type="ARBA" id="ARBA00023204"/>
    </source>
</evidence>
<feature type="region of interest" description="Disordered" evidence="12">
    <location>
        <begin position="96"/>
        <end position="150"/>
    </location>
</feature>
<keyword evidence="4" id="KW-0158">Chromosome</keyword>
<accession>A0A2K5VRQ3</accession>
<feature type="region of interest" description="Disordered" evidence="12">
    <location>
        <begin position="413"/>
        <end position="439"/>
    </location>
</feature>
<dbReference type="Proteomes" id="UP000233100">
    <property type="component" value="Chromosome 5"/>
</dbReference>
<feature type="domain" description="UV-stimulated scaffold protein A C-terminal" evidence="13">
    <location>
        <begin position="648"/>
        <end position="752"/>
    </location>
</feature>
<proteinExistence type="inferred from homology"/>
<dbReference type="Pfam" id="PF09740">
    <property type="entry name" value="DUF2043"/>
    <property type="match status" value="1"/>
</dbReference>
<dbReference type="PANTHER" id="PTHR28670:SF1">
    <property type="entry name" value="UV-STIMULATED SCAFFOLD PROTEIN A"/>
    <property type="match status" value="1"/>
</dbReference>
<keyword evidence="9 11" id="KW-0175">Coiled coil</keyword>
<evidence type="ECO:0000256" key="7">
    <source>
        <dbReference type="ARBA" id="ARBA00022771"/>
    </source>
</evidence>
<feature type="compositionally biased region" description="Basic and acidic residues" evidence="12">
    <location>
        <begin position="742"/>
        <end position="782"/>
    </location>
</feature>
<dbReference type="GO" id="GO:0090734">
    <property type="term" value="C:site of DNA damage"/>
    <property type="evidence" value="ECO:0007669"/>
    <property type="project" value="Ensembl"/>
</dbReference>
<dbReference type="InterPro" id="IPR008942">
    <property type="entry name" value="ENTH_VHS"/>
</dbReference>
<dbReference type="InterPro" id="IPR049431">
    <property type="entry name" value="UVSSA_C"/>
</dbReference>
<dbReference type="Gene3D" id="1.25.40.90">
    <property type="match status" value="1"/>
</dbReference>
<keyword evidence="15" id="KW-1185">Reference proteome</keyword>
<name>A0A2K5VRQ3_MACFA</name>
<keyword evidence="8" id="KW-0862">Zinc</keyword>
<feature type="region of interest" description="Disordered" evidence="12">
    <location>
        <begin position="738"/>
        <end position="806"/>
    </location>
</feature>
<feature type="compositionally biased region" description="Basic residues" evidence="12">
    <location>
        <begin position="796"/>
        <end position="805"/>
    </location>
</feature>
<feature type="compositionally biased region" description="Basic and acidic residues" evidence="12">
    <location>
        <begin position="536"/>
        <end position="545"/>
    </location>
</feature>
<dbReference type="VEuPathDB" id="HostDB:ENSMFAG00000045124"/>
<evidence type="ECO:0000256" key="1">
    <source>
        <dbReference type="ARBA" id="ARBA00004286"/>
    </source>
</evidence>
<dbReference type="Ensembl" id="ENSMFAT00000001633.2">
    <property type="protein sequence ID" value="ENSMFAP00000027448.2"/>
    <property type="gene ID" value="ENSMFAG00000045124.2"/>
</dbReference>
<dbReference type="GeneTree" id="ENSGT00390000000377"/>
<reference evidence="14" key="3">
    <citation type="submission" date="2025-09" db="UniProtKB">
        <authorList>
            <consortium name="Ensembl"/>
        </authorList>
    </citation>
    <scope>IDENTIFICATION</scope>
</reference>
<feature type="region of interest" description="Disordered" evidence="12">
    <location>
        <begin position="620"/>
        <end position="642"/>
    </location>
</feature>
<dbReference type="Bgee" id="ENSMFAG00000045124">
    <property type="expression patterns" value="Expressed in pituitary gland and 13 other cell types or tissues"/>
</dbReference>
<gene>
    <name evidence="14" type="primary">UVSSA</name>
</gene>
<evidence type="ECO:0000313" key="14">
    <source>
        <dbReference type="Ensembl" id="ENSMFAP00000027448.2"/>
    </source>
</evidence>
<dbReference type="Pfam" id="PF20867">
    <property type="entry name" value="UVSSA_N"/>
    <property type="match status" value="1"/>
</dbReference>
<evidence type="ECO:0000313" key="15">
    <source>
        <dbReference type="Proteomes" id="UP000233100"/>
    </source>
</evidence>
<keyword evidence="10" id="KW-0234">DNA repair</keyword>
<evidence type="ECO:0000256" key="3">
    <source>
        <dbReference type="ARBA" id="ARBA00022111"/>
    </source>
</evidence>
<keyword evidence="6" id="KW-0227">DNA damage</keyword>
<dbReference type="InterPro" id="IPR049408">
    <property type="entry name" value="UVSSA_N_a-solenoid_rpt"/>
</dbReference>
<dbReference type="AlphaFoldDB" id="A0A2K5VRQ3"/>
<protein>
    <recommendedName>
        <fullName evidence="3">UV-stimulated scaffold protein A</fullName>
    </recommendedName>
</protein>
<reference evidence="14" key="2">
    <citation type="submission" date="2025-08" db="UniProtKB">
        <authorList>
            <consortium name="Ensembl"/>
        </authorList>
    </citation>
    <scope>IDENTIFICATION</scope>
</reference>
<dbReference type="GO" id="GO:0006283">
    <property type="term" value="P:transcription-coupled nucleotide-excision repair"/>
    <property type="evidence" value="ECO:0007669"/>
    <property type="project" value="Ensembl"/>
</dbReference>
<feature type="compositionally biased region" description="Acidic residues" evidence="12">
    <location>
        <begin position="430"/>
        <end position="439"/>
    </location>
</feature>
<feature type="region of interest" description="Disordered" evidence="12">
    <location>
        <begin position="536"/>
        <end position="555"/>
    </location>
</feature>
<dbReference type="PANTHER" id="PTHR28670">
    <property type="entry name" value="UV-STIMULATED SCAFFOLD PROTEIN A"/>
    <property type="match status" value="1"/>
</dbReference>
<feature type="coiled-coil region" evidence="11">
    <location>
        <begin position="318"/>
        <end position="345"/>
    </location>
</feature>
<organism evidence="14 15">
    <name type="scientific">Macaca fascicularis</name>
    <name type="common">Crab-eating macaque</name>
    <name type="synonym">Cynomolgus monkey</name>
    <dbReference type="NCBI Taxonomy" id="9541"/>
    <lineage>
        <taxon>Eukaryota</taxon>
        <taxon>Metazoa</taxon>
        <taxon>Chordata</taxon>
        <taxon>Craniata</taxon>
        <taxon>Vertebrata</taxon>
        <taxon>Euteleostomi</taxon>
        <taxon>Mammalia</taxon>
        <taxon>Eutheria</taxon>
        <taxon>Euarchontoglires</taxon>
        <taxon>Primates</taxon>
        <taxon>Haplorrhini</taxon>
        <taxon>Catarrhini</taxon>
        <taxon>Cercopithecidae</taxon>
        <taxon>Cercopithecinae</taxon>
        <taxon>Macaca</taxon>
    </lineage>
</organism>
<evidence type="ECO:0000256" key="4">
    <source>
        <dbReference type="ARBA" id="ARBA00022454"/>
    </source>
</evidence>
<evidence type="ECO:0000259" key="13">
    <source>
        <dbReference type="Pfam" id="PF09740"/>
    </source>
</evidence>
<comment type="subcellular location">
    <subcellularLocation>
        <location evidence="1">Chromosome</location>
    </subcellularLocation>
</comment>
<keyword evidence="5" id="KW-0479">Metal-binding</keyword>
<keyword evidence="7" id="KW-0863">Zinc-finger</keyword>
<dbReference type="GO" id="GO:0008270">
    <property type="term" value="F:zinc ion binding"/>
    <property type="evidence" value="ECO:0007669"/>
    <property type="project" value="UniProtKB-KW"/>
</dbReference>
<evidence type="ECO:0000256" key="5">
    <source>
        <dbReference type="ARBA" id="ARBA00022723"/>
    </source>
</evidence>
<dbReference type="STRING" id="9541.ENSMFAP00000027448"/>
<dbReference type="GO" id="GO:0005654">
    <property type="term" value="C:nucleoplasm"/>
    <property type="evidence" value="ECO:0007669"/>
    <property type="project" value="Ensembl"/>
</dbReference>
<dbReference type="GO" id="GO:0140463">
    <property type="term" value="F:chromatin-protein adaptor activity"/>
    <property type="evidence" value="ECO:0007669"/>
    <property type="project" value="Ensembl"/>
</dbReference>
<evidence type="ECO:0000256" key="12">
    <source>
        <dbReference type="SAM" id="MobiDB-lite"/>
    </source>
</evidence>
<dbReference type="GO" id="GO:0016567">
    <property type="term" value="P:protein ubiquitination"/>
    <property type="evidence" value="ECO:0007669"/>
    <property type="project" value="Ensembl"/>
</dbReference>
<dbReference type="GO" id="GO:0009411">
    <property type="term" value="P:response to UV"/>
    <property type="evidence" value="ECO:0007669"/>
    <property type="project" value="Ensembl"/>
</dbReference>
<dbReference type="GO" id="GO:0140870">
    <property type="term" value="F:RNA polymerase inhibitor activity"/>
    <property type="evidence" value="ECO:0007669"/>
    <property type="project" value="Ensembl"/>
</dbReference>
<evidence type="ECO:0000256" key="6">
    <source>
        <dbReference type="ARBA" id="ARBA00022763"/>
    </source>
</evidence>
<dbReference type="GO" id="GO:0000993">
    <property type="term" value="F:RNA polymerase II complex binding"/>
    <property type="evidence" value="ECO:0007669"/>
    <property type="project" value="Ensembl"/>
</dbReference>
<evidence type="ECO:0000256" key="9">
    <source>
        <dbReference type="ARBA" id="ARBA00023054"/>
    </source>
</evidence>
<feature type="compositionally biased region" description="Pro residues" evidence="12">
    <location>
        <begin position="622"/>
        <end position="633"/>
    </location>
</feature>
<feature type="compositionally biased region" description="Low complexity" evidence="12">
    <location>
        <begin position="132"/>
        <end position="145"/>
    </location>
</feature>
<sequence>MGQQRERPRQEVGAVVAVVTPAPDASGPGTANGCRALGHLTGGAVRPPEGAGRGERRVSGRWGCGCAGGGVEQLQHRRLCGRRAETCGRSVSRVFESAGGGAGGRAQGRVTGRSPEHRRRLRARPVQPLCEGDPAAPASRGPAGPLLSPDMDQKLSKLVEELTTSGEPRLNPEKMKELKKICKSSEEQLSRAYRLLIAQLTQEHAEIRLSAFQIVDELFARSHQFRMLVVSNFQEFLELTLGTDPAQPLPPPREAAQRLRQAATRAVEGWNEKFGEAYKKLALGYHFLRHNKKVDFQDTNARTLAERKREEEKQKHLDKIYQERASQAEREMQEMSGEIESCLTEVESCFRLLVPFDFHPNPETESLGVASGTSDALHSSCAGQVGPCWSGTPDPWDGEQPCCSRDLPAFAGHPRAGGRAQPPQTATGDPSDEDEDSDLEEFVRSHGLGSHKYTLDVELCSEGLKVQENEDNLAVVHAARDTLKLIRNKFLPAVCSWIQRFTRVGTHGGCLKRAIDLKAELELALRKYKELDIEPKGGQRHRTEALGDAEEDEDDEDFVEVPEKEGYEPHIPDHLHSEYGLEATLEKDTAVRGLRTRMRKDEEASDPTSAAAQLRWLRKHLPPPSSASPPRVLPEPQEAQKLAAERARAPVVPYGMDLHYWGQELPTAGKILKSDSEHRFWKPSEVEEEVVNADVSEMLRSRHITFAGRFEPVQHRCRAPRPDGRLCERQDRLKCPFHGKIIPRDDEGRPLDPEDRAREQRRQLQKQERPEWQDPELMRDVEAATGQDLGSSRYSGKGRGKKRRYPSLTNLKAQADTARARIGRKVFAKAAVRRVVTAMNQMDQKKHEKFSNQFNYALN</sequence>
<evidence type="ECO:0000256" key="8">
    <source>
        <dbReference type="ARBA" id="ARBA00022833"/>
    </source>
</evidence>
<comment type="similarity">
    <text evidence="2">Belongs to the UVSSA family.</text>
</comment>
<evidence type="ECO:0000256" key="2">
    <source>
        <dbReference type="ARBA" id="ARBA00009240"/>
    </source>
</evidence>
<evidence type="ECO:0000256" key="11">
    <source>
        <dbReference type="SAM" id="Coils"/>
    </source>
</evidence>
<dbReference type="InterPro" id="IPR018610">
    <property type="entry name" value="UVSSA"/>
</dbReference>